<organism evidence="1 2">
    <name type="scientific">Naganishia friedmannii</name>
    <dbReference type="NCBI Taxonomy" id="89922"/>
    <lineage>
        <taxon>Eukaryota</taxon>
        <taxon>Fungi</taxon>
        <taxon>Dikarya</taxon>
        <taxon>Basidiomycota</taxon>
        <taxon>Agaricomycotina</taxon>
        <taxon>Tremellomycetes</taxon>
        <taxon>Filobasidiales</taxon>
        <taxon>Filobasidiaceae</taxon>
        <taxon>Naganishia</taxon>
    </lineage>
</organism>
<reference evidence="1" key="1">
    <citation type="submission" date="2023-04" db="EMBL/GenBank/DDBJ databases">
        <title>Draft Genome sequencing of Naganishia species isolated from polar environments using Oxford Nanopore Technology.</title>
        <authorList>
            <person name="Leo P."/>
            <person name="Venkateswaran K."/>
        </authorList>
    </citation>
    <scope>NUCLEOTIDE SEQUENCE</scope>
    <source>
        <strain evidence="1">MNA-CCFEE 5423</strain>
    </source>
</reference>
<comment type="caution">
    <text evidence="1">The sequence shown here is derived from an EMBL/GenBank/DDBJ whole genome shotgun (WGS) entry which is preliminary data.</text>
</comment>
<proteinExistence type="predicted"/>
<evidence type="ECO:0000313" key="1">
    <source>
        <dbReference type="EMBL" id="KAJ9097237.1"/>
    </source>
</evidence>
<accession>A0ACC2VD58</accession>
<evidence type="ECO:0000313" key="2">
    <source>
        <dbReference type="Proteomes" id="UP001227268"/>
    </source>
</evidence>
<sequence>MLGFITGAALSARAFAKSPMQRFTFSTTPVAEKLKTHKGAAKRWKAIANGNFKRGQAGKQHLNSSFPSHRISSLRQTVYSTKTQRKLLQQLLPNA</sequence>
<keyword evidence="2" id="KW-1185">Reference proteome</keyword>
<name>A0ACC2VD58_9TREE</name>
<protein>
    <submittedName>
        <fullName evidence="1">Uncharacterized protein</fullName>
    </submittedName>
</protein>
<dbReference type="EMBL" id="JASBWT010000017">
    <property type="protein sequence ID" value="KAJ9097237.1"/>
    <property type="molecule type" value="Genomic_DNA"/>
</dbReference>
<dbReference type="Proteomes" id="UP001227268">
    <property type="component" value="Unassembled WGS sequence"/>
</dbReference>
<gene>
    <name evidence="1" type="ORF">QFC21_004906</name>
</gene>